<dbReference type="Pfam" id="PF01882">
    <property type="entry name" value="DUF58"/>
    <property type="match status" value="1"/>
</dbReference>
<name>X1LAI8_9ZZZZ</name>
<dbReference type="AlphaFoldDB" id="X1LAI8"/>
<feature type="domain" description="DUF58" evidence="1">
    <location>
        <begin position="40"/>
        <end position="91"/>
    </location>
</feature>
<feature type="non-terminal residue" evidence="2">
    <location>
        <position position="93"/>
    </location>
</feature>
<evidence type="ECO:0000259" key="1">
    <source>
        <dbReference type="Pfam" id="PF01882"/>
    </source>
</evidence>
<evidence type="ECO:0000313" key="2">
    <source>
        <dbReference type="EMBL" id="GAH91143.1"/>
    </source>
</evidence>
<dbReference type="InterPro" id="IPR002881">
    <property type="entry name" value="DUF58"/>
</dbReference>
<protein>
    <recommendedName>
        <fullName evidence="1">DUF58 domain-containing protein</fullName>
    </recommendedName>
</protein>
<comment type="caution">
    <text evidence="2">The sequence shown here is derived from an EMBL/GenBank/DDBJ whole genome shotgun (WGS) entry which is preliminary data.</text>
</comment>
<organism evidence="2">
    <name type="scientific">marine sediment metagenome</name>
    <dbReference type="NCBI Taxonomy" id="412755"/>
    <lineage>
        <taxon>unclassified sequences</taxon>
        <taxon>metagenomes</taxon>
        <taxon>ecological metagenomes</taxon>
    </lineage>
</organism>
<dbReference type="PANTHER" id="PTHR33608">
    <property type="entry name" value="BLL2464 PROTEIN"/>
    <property type="match status" value="1"/>
</dbReference>
<feature type="non-terminal residue" evidence="2">
    <location>
        <position position="1"/>
    </location>
</feature>
<dbReference type="PANTHER" id="PTHR33608:SF6">
    <property type="entry name" value="BLL2464 PROTEIN"/>
    <property type="match status" value="1"/>
</dbReference>
<dbReference type="EMBL" id="BARU01047840">
    <property type="protein sequence ID" value="GAH91143.1"/>
    <property type="molecule type" value="Genomic_DNA"/>
</dbReference>
<reference evidence="2" key="1">
    <citation type="journal article" date="2014" name="Front. Microbiol.">
        <title>High frequency of phylogenetically diverse reductive dehalogenase-homologous genes in deep subseafloor sedimentary metagenomes.</title>
        <authorList>
            <person name="Kawai M."/>
            <person name="Futagami T."/>
            <person name="Toyoda A."/>
            <person name="Takaki Y."/>
            <person name="Nishi S."/>
            <person name="Hori S."/>
            <person name="Arai W."/>
            <person name="Tsubouchi T."/>
            <person name="Morono Y."/>
            <person name="Uchiyama I."/>
            <person name="Ito T."/>
            <person name="Fujiyama A."/>
            <person name="Inagaki F."/>
            <person name="Takami H."/>
        </authorList>
    </citation>
    <scope>NUCLEOTIDE SEQUENCE</scope>
    <source>
        <strain evidence="2">Expedition CK06-06</strain>
    </source>
</reference>
<sequence length="93" mass="10501">KDNGPRGYSPLTFGSKRSLTLNYGLQRSKLKGLGSEFYGMRRYVFGDQFRLIDWKASARTQKLIVREFESERDVTIMLLVDSSSSMAGGAIEN</sequence>
<proteinExistence type="predicted"/>
<accession>X1LAI8</accession>
<gene>
    <name evidence="2" type="ORF">S03H2_71466</name>
</gene>